<evidence type="ECO:0000256" key="1">
    <source>
        <dbReference type="SAM" id="Phobius"/>
    </source>
</evidence>
<dbReference type="Proteomes" id="UP001253287">
    <property type="component" value="Unassembled WGS sequence"/>
</dbReference>
<accession>A0AAW8WP87</accession>
<organism evidence="2 3">
    <name type="scientific">Lactobacillus crispatus</name>
    <dbReference type="NCBI Taxonomy" id="47770"/>
    <lineage>
        <taxon>Bacteria</taxon>
        <taxon>Bacillati</taxon>
        <taxon>Bacillota</taxon>
        <taxon>Bacilli</taxon>
        <taxon>Lactobacillales</taxon>
        <taxon>Lactobacillaceae</taxon>
        <taxon>Lactobacillus</taxon>
    </lineage>
</organism>
<gene>
    <name evidence="2" type="ORF">RON39_08675</name>
</gene>
<evidence type="ECO:0000313" key="3">
    <source>
        <dbReference type="Proteomes" id="UP001253287"/>
    </source>
</evidence>
<keyword evidence="1" id="KW-0472">Membrane</keyword>
<protein>
    <submittedName>
        <fullName evidence="2">Uncharacterized protein</fullName>
    </submittedName>
</protein>
<sequence>MKHSKDPLWWLGIIYGNGNPSYMIPFPKDWHTTLFIFLVILAVCIIGAL</sequence>
<dbReference type="AlphaFoldDB" id="A0AAW8WP87"/>
<name>A0AAW8WP87_9LACO</name>
<comment type="caution">
    <text evidence="2">The sequence shown here is derived from an EMBL/GenBank/DDBJ whole genome shotgun (WGS) entry which is preliminary data.</text>
</comment>
<evidence type="ECO:0000313" key="2">
    <source>
        <dbReference type="EMBL" id="MDT9610186.1"/>
    </source>
</evidence>
<dbReference type="EMBL" id="JAVTXN010000050">
    <property type="protein sequence ID" value="MDT9610186.1"/>
    <property type="molecule type" value="Genomic_DNA"/>
</dbReference>
<feature type="transmembrane region" description="Helical" evidence="1">
    <location>
        <begin position="30"/>
        <end position="48"/>
    </location>
</feature>
<keyword evidence="1" id="KW-1133">Transmembrane helix</keyword>
<keyword evidence="1" id="KW-0812">Transmembrane</keyword>
<reference evidence="2" key="1">
    <citation type="submission" date="2023-08" db="EMBL/GenBank/DDBJ databases">
        <title>Lactobacillus from the Female Urinary Tract.</title>
        <authorList>
            <person name="Stegman N."/>
            <person name="Jackson B."/>
            <person name="Steiling M."/>
            <person name="Sedano C."/>
            <person name="Wolfe A."/>
            <person name="Putonti C."/>
        </authorList>
    </citation>
    <scope>NUCLEOTIDE SEQUENCE</scope>
    <source>
        <strain evidence="2">UMB5661</strain>
    </source>
</reference>
<proteinExistence type="predicted"/>
<dbReference type="RefSeq" id="WP_167590222.1">
    <property type="nucleotide sequence ID" value="NZ_CP083391.1"/>
</dbReference>